<dbReference type="EMBL" id="RKLQ01000001">
    <property type="protein sequence ID" value="MBX0303813.1"/>
    <property type="molecule type" value="Genomic_DNA"/>
</dbReference>
<feature type="transmembrane region" description="Helical" evidence="1">
    <location>
        <begin position="38"/>
        <end position="60"/>
    </location>
</feature>
<dbReference type="RefSeq" id="WP_220588002.1">
    <property type="nucleotide sequence ID" value="NZ_RKLQ01000001.1"/>
</dbReference>
<feature type="transmembrane region" description="Helical" evidence="1">
    <location>
        <begin position="139"/>
        <end position="162"/>
    </location>
</feature>
<dbReference type="Proteomes" id="UP000783863">
    <property type="component" value="Unassembled WGS sequence"/>
</dbReference>
<keyword evidence="3" id="KW-1185">Reference proteome</keyword>
<comment type="caution">
    <text evidence="2">The sequence shown here is derived from an EMBL/GenBank/DDBJ whole genome shotgun (WGS) entry which is preliminary data.</text>
</comment>
<evidence type="ECO:0000256" key="1">
    <source>
        <dbReference type="SAM" id="Phobius"/>
    </source>
</evidence>
<name>A0A8J7YHY8_9EURY</name>
<feature type="transmembrane region" description="Helical" evidence="1">
    <location>
        <begin position="174"/>
        <end position="193"/>
    </location>
</feature>
<evidence type="ECO:0000313" key="2">
    <source>
        <dbReference type="EMBL" id="MBX0303813.1"/>
    </source>
</evidence>
<dbReference type="AlphaFoldDB" id="A0A8J7YHY8"/>
<keyword evidence="1" id="KW-1133">Transmembrane helix</keyword>
<proteinExistence type="predicted"/>
<keyword evidence="1" id="KW-0812">Transmembrane</keyword>
<evidence type="ECO:0000313" key="3">
    <source>
        <dbReference type="Proteomes" id="UP000783863"/>
    </source>
</evidence>
<gene>
    <name evidence="2" type="ORF">EGD98_09030</name>
</gene>
<organism evidence="2 3">
    <name type="scientific">Haloarcula salinisoli</name>
    <dbReference type="NCBI Taxonomy" id="2487746"/>
    <lineage>
        <taxon>Archaea</taxon>
        <taxon>Methanobacteriati</taxon>
        <taxon>Methanobacteriota</taxon>
        <taxon>Stenosarchaea group</taxon>
        <taxon>Halobacteria</taxon>
        <taxon>Halobacteriales</taxon>
        <taxon>Haloarculaceae</taxon>
        <taxon>Haloarcula</taxon>
    </lineage>
</organism>
<protein>
    <submittedName>
        <fullName evidence="2">Uncharacterized protein</fullName>
    </submittedName>
</protein>
<sequence length="199" mass="19925">MSGEAAGGREAAGNRALGLLRQSGVAVRGALSRRDGRATAAVAGLGYLLVYLVGLGHLGVGPSGLELSVVADPLTRALQLRGPFQWEPVALAVVGPVELLVSPLNIALGTLLGLLVGLNLAVSLVAYRGPAACKLGPGAGAAAGLPGILSGFACCGPTILIVLGLQASATVLTLFQWLLPLTVLALVGTLLWVGRKVEA</sequence>
<reference evidence="2" key="1">
    <citation type="submission" date="2021-06" db="EMBL/GenBank/DDBJ databases">
        <title>Halomicroarcula sp. F24A a new haloarchaeum isolated from saline soil.</title>
        <authorList>
            <person name="Duran-Viseras A."/>
            <person name="Sanchez-Porro C."/>
            <person name="Ventosa A."/>
        </authorList>
    </citation>
    <scope>NUCLEOTIDE SEQUENCE</scope>
    <source>
        <strain evidence="2">F24A</strain>
    </source>
</reference>
<keyword evidence="1" id="KW-0472">Membrane</keyword>
<accession>A0A8J7YHY8</accession>
<feature type="transmembrane region" description="Helical" evidence="1">
    <location>
        <begin position="106"/>
        <end position="127"/>
    </location>
</feature>